<dbReference type="OrthoDB" id="9376at10239"/>
<keyword evidence="2" id="KW-0520">NAD</keyword>
<dbReference type="GO" id="GO:0017136">
    <property type="term" value="F:histone deacetylase activity, NAD-dependent"/>
    <property type="evidence" value="ECO:0007669"/>
    <property type="project" value="TreeGrafter"/>
</dbReference>
<accession>K4F6K0</accession>
<dbReference type="PANTHER" id="PTHR11085:SF4">
    <property type="entry name" value="NAD-DEPENDENT PROTEIN DEACYLASE"/>
    <property type="match status" value="1"/>
</dbReference>
<keyword evidence="1" id="KW-0808">Transferase</keyword>
<dbReference type="PROSITE" id="PS50305">
    <property type="entry name" value="SIRTUIN"/>
    <property type="match status" value="1"/>
</dbReference>
<proteinExistence type="predicted"/>
<dbReference type="InterPro" id="IPR050134">
    <property type="entry name" value="NAD-dep_sirtuin_deacylases"/>
</dbReference>
<dbReference type="Pfam" id="PF02146">
    <property type="entry name" value="SIR2"/>
    <property type="match status" value="1"/>
</dbReference>
<sequence length="265" mass="29887">MNLNGFLSNNGIPRLIFCTGAGLSKESGIQTFRDAAGEGLWDDVSIDEVCNIATFHINYNKIHNFYNKMRTGLVNYEPNAGHHFIAEMQKKYGDERVMHITANVDDLIERAGGSAMHVHGFLTEVIEPYSTNSSDYEVKDIGYTEFTPTPGVLSKPNIVMFGETFWFTDGKRKQIYDDLYKVLDSVTARDTFIIVGSSDTVIPWSVYAGVATAAPVVNINPEVHKNDDLFTYNLYRPFTETLDTVEEFISQRMDYKDLSSETKDL</sequence>
<organism evidence="4 5">
    <name type="scientific">Cronobacter phage vB_CsaM_GAP32</name>
    <dbReference type="NCBI Taxonomy" id="1141136"/>
    <lineage>
        <taxon>Viruses</taxon>
        <taxon>Duplodnaviria</taxon>
        <taxon>Heunggongvirae</taxon>
        <taxon>Uroviricota</taxon>
        <taxon>Caudoviricetes</taxon>
        <taxon>Mimasvirus</taxon>
        <taxon>Mimasvirus GAP32</taxon>
    </lineage>
</organism>
<evidence type="ECO:0000313" key="5">
    <source>
        <dbReference type="Proteomes" id="UP000000457"/>
    </source>
</evidence>
<feature type="domain" description="Deacetylase sirtuin-type" evidence="3">
    <location>
        <begin position="1"/>
        <end position="252"/>
    </location>
</feature>
<dbReference type="KEGG" id="vg:13993858"/>
<dbReference type="GO" id="GO:0070403">
    <property type="term" value="F:NAD+ binding"/>
    <property type="evidence" value="ECO:0007669"/>
    <property type="project" value="InterPro"/>
</dbReference>
<gene>
    <name evidence="4" type="ORF">GAP32_119</name>
</gene>
<dbReference type="SUPFAM" id="SSF52467">
    <property type="entry name" value="DHS-like NAD/FAD-binding domain"/>
    <property type="match status" value="1"/>
</dbReference>
<protein>
    <submittedName>
        <fullName evidence="4">Putative Sir2-like protein</fullName>
    </submittedName>
</protein>
<evidence type="ECO:0000256" key="1">
    <source>
        <dbReference type="ARBA" id="ARBA00022679"/>
    </source>
</evidence>
<dbReference type="Gene3D" id="3.30.1600.10">
    <property type="entry name" value="SIR2/SIRT2 'Small Domain"/>
    <property type="match status" value="1"/>
</dbReference>
<dbReference type="InterPro" id="IPR003000">
    <property type="entry name" value="Sirtuin"/>
</dbReference>
<dbReference type="GeneID" id="13993858"/>
<evidence type="ECO:0000259" key="3">
    <source>
        <dbReference type="PROSITE" id="PS50305"/>
    </source>
</evidence>
<reference evidence="4 5" key="1">
    <citation type="journal article" date="2014" name="Virology">
        <title>Supersize me: Cronobacter sakazakii phage GAP32.</title>
        <authorList>
            <person name="Abbasifar R."/>
            <person name="Griffiths M.W."/>
            <person name="Sabour P.M."/>
            <person name="Ackermann H.-W."/>
            <person name="Vandersteegen K."/>
            <person name="Lavigne R."/>
            <person name="Noben J.-P."/>
            <person name="Villa A.A."/>
            <person name="Abbasifar A."/>
            <person name="Nash J.H.E."/>
            <person name="Kropinski A.M."/>
        </authorList>
    </citation>
    <scope>NUCLEOTIDE SEQUENCE [LARGE SCALE GENOMIC DNA]</scope>
    <source>
        <strain evidence="4">GAP-32</strain>
    </source>
</reference>
<dbReference type="RefSeq" id="YP_006987223.1">
    <property type="nucleotide sequence ID" value="NC_019401.1"/>
</dbReference>
<dbReference type="InterPro" id="IPR026590">
    <property type="entry name" value="Ssirtuin_cat_dom"/>
</dbReference>
<dbReference type="InterPro" id="IPR026591">
    <property type="entry name" value="Sirtuin_cat_small_dom_sf"/>
</dbReference>
<dbReference type="InterPro" id="IPR029035">
    <property type="entry name" value="DHS-like_NAD/FAD-binding_dom"/>
</dbReference>
<dbReference type="EMBL" id="JN882285">
    <property type="protein sequence ID" value="AFC21568.1"/>
    <property type="molecule type" value="Genomic_DNA"/>
</dbReference>
<evidence type="ECO:0000256" key="2">
    <source>
        <dbReference type="ARBA" id="ARBA00023027"/>
    </source>
</evidence>
<evidence type="ECO:0000313" key="4">
    <source>
        <dbReference type="EMBL" id="AFC21568.1"/>
    </source>
</evidence>
<name>K4F6K0_9CAUD</name>
<dbReference type="PANTHER" id="PTHR11085">
    <property type="entry name" value="NAD-DEPENDENT PROTEIN DEACYLASE SIRTUIN-5, MITOCHONDRIAL-RELATED"/>
    <property type="match status" value="1"/>
</dbReference>
<dbReference type="Proteomes" id="UP000000457">
    <property type="component" value="Segment"/>
</dbReference>
<keyword evidence="5" id="KW-1185">Reference proteome</keyword>
<dbReference type="Gene3D" id="3.40.50.1220">
    <property type="entry name" value="TPP-binding domain"/>
    <property type="match status" value="1"/>
</dbReference>